<feature type="region of interest" description="Disordered" evidence="6">
    <location>
        <begin position="241"/>
        <end position="265"/>
    </location>
</feature>
<dbReference type="InterPro" id="IPR002848">
    <property type="entry name" value="Translin_fam"/>
</dbReference>
<dbReference type="GO" id="GO:0005737">
    <property type="term" value="C:cytoplasm"/>
    <property type="evidence" value="ECO:0007669"/>
    <property type="project" value="UniProtKB-SubCell"/>
</dbReference>
<keyword evidence="5" id="KW-0539">Nucleus</keyword>
<evidence type="ECO:0000256" key="4">
    <source>
        <dbReference type="ARBA" id="ARBA00022490"/>
    </source>
</evidence>
<keyword evidence="8" id="KW-1185">Reference proteome</keyword>
<dbReference type="SUPFAM" id="SSF74784">
    <property type="entry name" value="Translin"/>
    <property type="match status" value="1"/>
</dbReference>
<dbReference type="STRING" id="1664694.A0A0N1H8N8"/>
<dbReference type="Pfam" id="PF01997">
    <property type="entry name" value="Translin"/>
    <property type="match status" value="1"/>
</dbReference>
<comment type="subcellular location">
    <subcellularLocation>
        <location evidence="2">Cytoplasm</location>
    </subcellularLocation>
    <subcellularLocation>
        <location evidence="1">Nucleus</location>
    </subcellularLocation>
</comment>
<organism evidence="7 8">
    <name type="scientific">Cyphellophora attinorum</name>
    <dbReference type="NCBI Taxonomy" id="1664694"/>
    <lineage>
        <taxon>Eukaryota</taxon>
        <taxon>Fungi</taxon>
        <taxon>Dikarya</taxon>
        <taxon>Ascomycota</taxon>
        <taxon>Pezizomycotina</taxon>
        <taxon>Eurotiomycetes</taxon>
        <taxon>Chaetothyriomycetidae</taxon>
        <taxon>Chaetothyriales</taxon>
        <taxon>Cyphellophoraceae</taxon>
        <taxon>Cyphellophora</taxon>
    </lineage>
</organism>
<gene>
    <name evidence="7" type="ORF">AB675_3547</name>
</gene>
<reference evidence="7 8" key="1">
    <citation type="submission" date="2015-06" db="EMBL/GenBank/DDBJ databases">
        <title>Draft genome of the ant-associated black yeast Phialophora attae CBS 131958.</title>
        <authorList>
            <person name="Moreno L.F."/>
            <person name="Stielow B.J."/>
            <person name="de Hoog S."/>
            <person name="Vicente V.A."/>
            <person name="Weiss V.A."/>
            <person name="de Vries M."/>
            <person name="Cruz L.M."/>
            <person name="Souza E.M."/>
        </authorList>
    </citation>
    <scope>NUCLEOTIDE SEQUENCE [LARGE SCALE GENOMIC DNA]</scope>
    <source>
        <strain evidence="7 8">CBS 131958</strain>
    </source>
</reference>
<name>A0A0N1H8N8_9EURO</name>
<dbReference type="CDD" id="cd14820">
    <property type="entry name" value="TRAX"/>
    <property type="match status" value="1"/>
</dbReference>
<sequence>MAGVKRKSEDMDPAPNGGARASPYMPMFETFRAELDEHHDRRERINKASRDVTGLSKKIIFNLQRTREIGQPTHVSITKVIDPMYASIKKILESFVPDLEGINAHRYHYNISPGIQEFMEAYLFHAYLQTQRIPTHPEAAAALPEGIRLTQEDYLLGLFDTTGEMMRWCITYMATNGKLPGGGQGGMGVLADMQAIRGFLEGMDVKGSRDLKSFDNKLTVTRQSVEKVENGVYSMLVRGKERPKGWRPDAAADGRRDGPEEVESY</sequence>
<dbReference type="Proteomes" id="UP000038010">
    <property type="component" value="Unassembled WGS sequence"/>
</dbReference>
<dbReference type="GO" id="GO:0043565">
    <property type="term" value="F:sequence-specific DNA binding"/>
    <property type="evidence" value="ECO:0007669"/>
    <property type="project" value="InterPro"/>
</dbReference>
<keyword evidence="4" id="KW-0963">Cytoplasm</keyword>
<proteinExistence type="inferred from homology"/>
<dbReference type="EMBL" id="LFJN01000014">
    <property type="protein sequence ID" value="KPI39592.1"/>
    <property type="molecule type" value="Genomic_DNA"/>
</dbReference>
<evidence type="ECO:0000256" key="1">
    <source>
        <dbReference type="ARBA" id="ARBA00004123"/>
    </source>
</evidence>
<evidence type="ECO:0000256" key="6">
    <source>
        <dbReference type="SAM" id="MobiDB-lite"/>
    </source>
</evidence>
<dbReference type="VEuPathDB" id="FungiDB:AB675_3547"/>
<feature type="compositionally biased region" description="Basic and acidic residues" evidence="6">
    <location>
        <begin position="1"/>
        <end position="10"/>
    </location>
</feature>
<dbReference type="AlphaFoldDB" id="A0A0N1H8N8"/>
<comment type="caution">
    <text evidence="7">The sequence shown here is derived from an EMBL/GenBank/DDBJ whole genome shotgun (WGS) entry which is preliminary data.</text>
</comment>
<dbReference type="InterPro" id="IPR016068">
    <property type="entry name" value="Translin_N"/>
</dbReference>
<evidence type="ECO:0000256" key="2">
    <source>
        <dbReference type="ARBA" id="ARBA00004496"/>
    </source>
</evidence>
<dbReference type="OrthoDB" id="31005at2759"/>
<comment type="similarity">
    <text evidence="3">Belongs to the translin family.</text>
</comment>
<dbReference type="Gene3D" id="1.20.58.200">
    <property type="entry name" value="Translin, domain 2"/>
    <property type="match status" value="1"/>
</dbReference>
<dbReference type="InterPro" id="IPR036081">
    <property type="entry name" value="Translin_sf"/>
</dbReference>
<evidence type="ECO:0000313" key="7">
    <source>
        <dbReference type="EMBL" id="KPI39592.1"/>
    </source>
</evidence>
<dbReference type="Gene3D" id="1.20.58.190">
    <property type="entry name" value="Translin, domain 1"/>
    <property type="match status" value="1"/>
</dbReference>
<feature type="region of interest" description="Disordered" evidence="6">
    <location>
        <begin position="1"/>
        <end position="23"/>
    </location>
</feature>
<dbReference type="GeneID" id="28735486"/>
<dbReference type="PANTHER" id="PTHR10741">
    <property type="entry name" value="TRANSLIN AND TRANSLIN ASSOCIATED PROTEIN X"/>
    <property type="match status" value="1"/>
</dbReference>
<dbReference type="InterPro" id="IPR016069">
    <property type="entry name" value="Translin_C"/>
</dbReference>
<protein>
    <submittedName>
        <fullName evidence="7">Translin-associated protein X</fullName>
    </submittedName>
</protein>
<evidence type="ECO:0000313" key="8">
    <source>
        <dbReference type="Proteomes" id="UP000038010"/>
    </source>
</evidence>
<evidence type="ECO:0000256" key="5">
    <source>
        <dbReference type="ARBA" id="ARBA00023242"/>
    </source>
</evidence>
<evidence type="ECO:0000256" key="3">
    <source>
        <dbReference type="ARBA" id="ARBA00005902"/>
    </source>
</evidence>
<accession>A0A0N1H8N8</accession>
<dbReference type="RefSeq" id="XP_017999555.1">
    <property type="nucleotide sequence ID" value="XM_018143606.1"/>
</dbReference>
<feature type="compositionally biased region" description="Basic and acidic residues" evidence="6">
    <location>
        <begin position="241"/>
        <end position="259"/>
    </location>
</feature>
<dbReference type="GO" id="GO:0005634">
    <property type="term" value="C:nucleus"/>
    <property type="evidence" value="ECO:0007669"/>
    <property type="project" value="UniProtKB-SubCell"/>
</dbReference>